<protein>
    <recommendedName>
        <fullName evidence="1">DDE-1 domain-containing protein</fullName>
    </recommendedName>
</protein>
<evidence type="ECO:0000313" key="3">
    <source>
        <dbReference type="Proteomes" id="UP000324800"/>
    </source>
</evidence>
<feature type="non-terminal residue" evidence="2">
    <location>
        <position position="1"/>
    </location>
</feature>
<sequence>KKSRLCELMGLKGKVKREEHNRRRFTDPDEVGRAFVGSFLRRHYEEVVERSCNPRESGRMEVNRQDCDRYHSDLVNYVAGKPTSAIIAIDESGSQDWPDAKPQLMLVSAGSTNQQLHYKVKRNGNLHTVMPGITLCGDTLPPHVVTKRVTLDADVHATGLRFNVDVVIVHGPKGYVNSAIFRAWIIDVLIPYVDYLRPTMLGENEEAVLLMVNLKAHKKQETLQVLADARIRPVFIPPHSSHAFQVEDLLTFALLKQELRKVNAYSEVRTQAQTIARLVAATEAATTPSRNRSAFRRAAITSELVDGRHMARIDEAEYNARMAELFPGELNQN</sequence>
<dbReference type="Pfam" id="PF03184">
    <property type="entry name" value="DDE_1"/>
    <property type="match status" value="1"/>
</dbReference>
<accession>A0A5J4UUL2</accession>
<dbReference type="AlphaFoldDB" id="A0A5J4UUL2"/>
<dbReference type="EMBL" id="SNRW01012332">
    <property type="protein sequence ID" value="KAA6373964.1"/>
    <property type="molecule type" value="Genomic_DNA"/>
</dbReference>
<dbReference type="InterPro" id="IPR004875">
    <property type="entry name" value="DDE_SF_endonuclease_dom"/>
</dbReference>
<dbReference type="GO" id="GO:0003676">
    <property type="term" value="F:nucleic acid binding"/>
    <property type="evidence" value="ECO:0007669"/>
    <property type="project" value="InterPro"/>
</dbReference>
<dbReference type="InterPro" id="IPR036397">
    <property type="entry name" value="RNaseH_sf"/>
</dbReference>
<dbReference type="Gene3D" id="3.30.420.10">
    <property type="entry name" value="Ribonuclease H-like superfamily/Ribonuclease H"/>
    <property type="match status" value="1"/>
</dbReference>
<evidence type="ECO:0000259" key="1">
    <source>
        <dbReference type="Pfam" id="PF03184"/>
    </source>
</evidence>
<dbReference type="Proteomes" id="UP000324800">
    <property type="component" value="Unassembled WGS sequence"/>
</dbReference>
<comment type="caution">
    <text evidence="2">The sequence shown here is derived from an EMBL/GenBank/DDBJ whole genome shotgun (WGS) entry which is preliminary data.</text>
</comment>
<dbReference type="OrthoDB" id="2917041at2759"/>
<proteinExistence type="predicted"/>
<name>A0A5J4UUL2_9EUKA</name>
<evidence type="ECO:0000313" key="2">
    <source>
        <dbReference type="EMBL" id="KAA6373964.1"/>
    </source>
</evidence>
<organism evidence="2 3">
    <name type="scientific">Streblomastix strix</name>
    <dbReference type="NCBI Taxonomy" id="222440"/>
    <lineage>
        <taxon>Eukaryota</taxon>
        <taxon>Metamonada</taxon>
        <taxon>Preaxostyla</taxon>
        <taxon>Oxymonadida</taxon>
        <taxon>Streblomastigidae</taxon>
        <taxon>Streblomastix</taxon>
    </lineage>
</organism>
<feature type="domain" description="DDE-1" evidence="1">
    <location>
        <begin position="137"/>
        <end position="262"/>
    </location>
</feature>
<reference evidence="2 3" key="1">
    <citation type="submission" date="2019-03" db="EMBL/GenBank/DDBJ databases">
        <title>Single cell metagenomics reveals metabolic interactions within the superorganism composed of flagellate Streblomastix strix and complex community of Bacteroidetes bacteria on its surface.</title>
        <authorList>
            <person name="Treitli S.C."/>
            <person name="Kolisko M."/>
            <person name="Husnik F."/>
            <person name="Keeling P."/>
            <person name="Hampl V."/>
        </authorList>
    </citation>
    <scope>NUCLEOTIDE SEQUENCE [LARGE SCALE GENOMIC DNA]</scope>
    <source>
        <strain evidence="2">ST1C</strain>
    </source>
</reference>
<gene>
    <name evidence="2" type="ORF">EZS28_030509</name>
</gene>